<dbReference type="Proteomes" id="UP001608902">
    <property type="component" value="Unassembled WGS sequence"/>
</dbReference>
<dbReference type="PROSITE" id="PS51757">
    <property type="entry name" value="TH1"/>
    <property type="match status" value="1"/>
</dbReference>
<accession>A0ABD6EES7</accession>
<dbReference type="AlphaFoldDB" id="A0ABD6EES7"/>
<dbReference type="Pfam" id="PF06017">
    <property type="entry name" value="Myosin_TH1"/>
    <property type="match status" value="1"/>
</dbReference>
<gene>
    <name evidence="2" type="ORF">AB6A40_002568</name>
</gene>
<name>A0ABD6EES7_9BILA</name>
<feature type="domain" description="TH1" evidence="1">
    <location>
        <begin position="89"/>
        <end position="282"/>
    </location>
</feature>
<sequence length="287" mass="33036">MYLIMTRFKRYKLRSYIVELITAFDGVERMPDLGKNVKWPTPPVVLRPLVEQLKKVHIRWRAKVIRSKMPALLRESLPEKLAAIGVMRGKRDEWGYIRSWKGDYLSMAEEVEPPSHPADYLNTMTTLKQKHPFNKVLFSSYFSKFNRHHKTAHRVIVITEAYVIKLNAEKFKIMQSPIPLESITQLSISNESNGLVVLHHDKNDMVCYLRNNKDEDRVGEIVGVLCSQFERFHSRKLPVVIAPSLSCVLGEKKYDLCLLVDPNSKQTTVFKNSGAVISVKTSLIAKL</sequence>
<dbReference type="InterPro" id="IPR010926">
    <property type="entry name" value="Myosin_TH1"/>
</dbReference>
<evidence type="ECO:0000313" key="2">
    <source>
        <dbReference type="EMBL" id="MFH4975859.1"/>
    </source>
</evidence>
<keyword evidence="3" id="KW-1185">Reference proteome</keyword>
<dbReference type="EMBL" id="JBGFUD010001164">
    <property type="protein sequence ID" value="MFH4975859.1"/>
    <property type="molecule type" value="Genomic_DNA"/>
</dbReference>
<organism evidence="2 3">
    <name type="scientific">Gnathostoma spinigerum</name>
    <dbReference type="NCBI Taxonomy" id="75299"/>
    <lineage>
        <taxon>Eukaryota</taxon>
        <taxon>Metazoa</taxon>
        <taxon>Ecdysozoa</taxon>
        <taxon>Nematoda</taxon>
        <taxon>Chromadorea</taxon>
        <taxon>Rhabditida</taxon>
        <taxon>Spirurina</taxon>
        <taxon>Gnathostomatomorpha</taxon>
        <taxon>Gnathostomatoidea</taxon>
        <taxon>Gnathostomatidae</taxon>
        <taxon>Gnathostoma</taxon>
    </lineage>
</organism>
<evidence type="ECO:0000259" key="1">
    <source>
        <dbReference type="PROSITE" id="PS51757"/>
    </source>
</evidence>
<reference evidence="2 3" key="1">
    <citation type="submission" date="2024-08" db="EMBL/GenBank/DDBJ databases">
        <title>Gnathostoma spinigerum genome.</title>
        <authorList>
            <person name="Gonzalez-Bertolin B."/>
            <person name="Monzon S."/>
            <person name="Zaballos A."/>
            <person name="Jimenez P."/>
            <person name="Dekumyoy P."/>
            <person name="Varona S."/>
            <person name="Cuesta I."/>
            <person name="Sumanam S."/>
            <person name="Adisakwattana P."/>
            <person name="Gasser R.B."/>
            <person name="Hernandez-Gonzalez A."/>
            <person name="Young N.D."/>
            <person name="Perteguer M.J."/>
        </authorList>
    </citation>
    <scope>NUCLEOTIDE SEQUENCE [LARGE SCALE GENOMIC DNA]</scope>
    <source>
        <strain evidence="2">AL3</strain>
        <tissue evidence="2">Liver</tissue>
    </source>
</reference>
<evidence type="ECO:0000313" key="3">
    <source>
        <dbReference type="Proteomes" id="UP001608902"/>
    </source>
</evidence>
<proteinExistence type="predicted"/>
<comment type="caution">
    <text evidence="2">The sequence shown here is derived from an EMBL/GenBank/DDBJ whole genome shotgun (WGS) entry which is preliminary data.</text>
</comment>
<protein>
    <recommendedName>
        <fullName evidence="1">TH1 domain-containing protein</fullName>
    </recommendedName>
</protein>